<feature type="region of interest" description="Disordered" evidence="1">
    <location>
        <begin position="120"/>
        <end position="163"/>
    </location>
</feature>
<feature type="transmembrane region" description="Helical" evidence="2">
    <location>
        <begin position="85"/>
        <end position="109"/>
    </location>
</feature>
<dbReference type="Proteomes" id="UP001139336">
    <property type="component" value="Unassembled WGS sequence"/>
</dbReference>
<dbReference type="RefSeq" id="WP_236118564.1">
    <property type="nucleotide sequence ID" value="NZ_JAKGSI010000003.1"/>
</dbReference>
<sequence>MTQNWPGPSSPGDNDQSSTDNGVPVQQFPPQYQQQNYPQGPEVQGYYQQPVYGGPQQPQYQNPMPQQPWGTPQPGPAPAKKNTGLIILLVVLVVILLALLLGFGAYYFVFERSGQDSAAASQTTSASSQAQSASQHAPAGRPPRPSLPPAAQPANDSAMNNDPAGNFNNVYVGSSVTSQPFAEAVRDAYARHFLDTHEYDAVLDVGSPVTGRTYRMTCKDNGAFVTCRGGDNAVVYIS</sequence>
<feature type="compositionally biased region" description="Polar residues" evidence="1">
    <location>
        <begin position="1"/>
        <end position="21"/>
    </location>
</feature>
<comment type="caution">
    <text evidence="3">The sequence shown here is derived from an EMBL/GenBank/DDBJ whole genome shotgun (WGS) entry which is preliminary data.</text>
</comment>
<evidence type="ECO:0000313" key="3">
    <source>
        <dbReference type="EMBL" id="MCF4006751.1"/>
    </source>
</evidence>
<evidence type="ECO:0000313" key="4">
    <source>
        <dbReference type="Proteomes" id="UP001139336"/>
    </source>
</evidence>
<accession>A0A9X1QQ55</accession>
<feature type="compositionally biased region" description="Low complexity" evidence="1">
    <location>
        <begin position="120"/>
        <end position="139"/>
    </location>
</feature>
<dbReference type="AlphaFoldDB" id="A0A9X1QQ55"/>
<keyword evidence="4" id="KW-1185">Reference proteome</keyword>
<keyword evidence="2" id="KW-0812">Transmembrane</keyword>
<feature type="region of interest" description="Disordered" evidence="1">
    <location>
        <begin position="1"/>
        <end position="77"/>
    </location>
</feature>
<organism evidence="3 4">
    <name type="scientific">Corynebacterium uropygiale</name>
    <dbReference type="NCBI Taxonomy" id="1775911"/>
    <lineage>
        <taxon>Bacteria</taxon>
        <taxon>Bacillati</taxon>
        <taxon>Actinomycetota</taxon>
        <taxon>Actinomycetes</taxon>
        <taxon>Mycobacteriales</taxon>
        <taxon>Corynebacteriaceae</taxon>
        <taxon>Corynebacterium</taxon>
    </lineage>
</organism>
<feature type="compositionally biased region" description="Pro residues" evidence="1">
    <location>
        <begin position="140"/>
        <end position="151"/>
    </location>
</feature>
<keyword evidence="2" id="KW-0472">Membrane</keyword>
<proteinExistence type="predicted"/>
<feature type="compositionally biased region" description="Low complexity" evidence="1">
    <location>
        <begin position="22"/>
        <end position="70"/>
    </location>
</feature>
<gene>
    <name evidence="3" type="ORF">L1O03_06100</name>
</gene>
<dbReference type="EMBL" id="JAKGSI010000003">
    <property type="protein sequence ID" value="MCF4006751.1"/>
    <property type="molecule type" value="Genomic_DNA"/>
</dbReference>
<evidence type="ECO:0000256" key="1">
    <source>
        <dbReference type="SAM" id="MobiDB-lite"/>
    </source>
</evidence>
<evidence type="ECO:0000256" key="2">
    <source>
        <dbReference type="SAM" id="Phobius"/>
    </source>
</evidence>
<keyword evidence="2" id="KW-1133">Transmembrane helix</keyword>
<name>A0A9X1QQ55_9CORY</name>
<protein>
    <submittedName>
        <fullName evidence="3">Uncharacterized protein</fullName>
    </submittedName>
</protein>
<reference evidence="3" key="1">
    <citation type="submission" date="2022-01" db="EMBL/GenBank/DDBJ databases">
        <title>Corynebacterium sp. nov isolated from isolated from the feces of the greater white-fronted geese (Anser albifrons) at Poyang Lake, PR China.</title>
        <authorList>
            <person name="Liu Q."/>
        </authorList>
    </citation>
    <scope>NUCLEOTIDE SEQUENCE</scope>
    <source>
        <strain evidence="3">JCM 32435</strain>
    </source>
</reference>